<evidence type="ECO:0000256" key="2">
    <source>
        <dbReference type="ARBA" id="ARBA00022989"/>
    </source>
</evidence>
<dbReference type="PATRIC" id="fig|87541.4.peg.840"/>
<keyword evidence="5 6" id="KW-0717">Septation</keyword>
<comment type="subcellular location">
    <subcellularLocation>
        <location evidence="6">Cell membrane</location>
        <topology evidence="6">Single-pass membrane protein</topology>
    </subcellularLocation>
    <text evidence="6">Colocalized with FtsZ to the nascent septal site.</text>
</comment>
<evidence type="ECO:0000256" key="5">
    <source>
        <dbReference type="ARBA" id="ARBA00023210"/>
    </source>
</evidence>
<keyword evidence="2 6" id="KW-1133">Transmembrane helix</keyword>
<protein>
    <recommendedName>
        <fullName evidence="6">Septation ring formation regulator EzrA</fullName>
    </recommendedName>
</protein>
<accession>A0A133XZF0</accession>
<dbReference type="GO" id="GO:0005886">
    <property type="term" value="C:plasma membrane"/>
    <property type="evidence" value="ECO:0007669"/>
    <property type="project" value="UniProtKB-SubCell"/>
</dbReference>
<dbReference type="EMBL" id="LSCQ01000043">
    <property type="protein sequence ID" value="KXB36339.1"/>
    <property type="molecule type" value="Genomic_DNA"/>
</dbReference>
<evidence type="ECO:0000313" key="8">
    <source>
        <dbReference type="EMBL" id="KXB36339.1"/>
    </source>
</evidence>
<dbReference type="InterPro" id="IPR010379">
    <property type="entry name" value="EzrA"/>
</dbReference>
<dbReference type="GO" id="GO:0000921">
    <property type="term" value="P:septin ring assembly"/>
    <property type="evidence" value="ECO:0007669"/>
    <property type="project" value="InterPro"/>
</dbReference>
<comment type="function">
    <text evidence="6">Negative regulator of FtsZ ring formation; modulates the frequency and position of FtsZ ring formation. Inhibits FtsZ ring formation at polar sites. Interacts either with FtsZ or with one of its binding partners to promote depolymerization.</text>
</comment>
<keyword evidence="6" id="KW-0132">Cell division</keyword>
<gene>
    <name evidence="6" type="primary">ezrA</name>
    <name evidence="8" type="ORF">HMPREF3187_00848</name>
</gene>
<proteinExistence type="inferred from homology"/>
<keyword evidence="1 6" id="KW-0812">Transmembrane</keyword>
<feature type="topological domain" description="Cytoplasmic" evidence="6">
    <location>
        <begin position="66"/>
        <end position="614"/>
    </location>
</feature>
<evidence type="ECO:0000256" key="3">
    <source>
        <dbReference type="ARBA" id="ARBA00023054"/>
    </source>
</evidence>
<name>A0A133XZF0_9LACT</name>
<dbReference type="AlphaFoldDB" id="A0A133XZF0"/>
<comment type="similarity">
    <text evidence="6">Belongs to the EzrA family.</text>
</comment>
<evidence type="ECO:0000256" key="1">
    <source>
        <dbReference type="ARBA" id="ARBA00022692"/>
    </source>
</evidence>
<dbReference type="Pfam" id="PF06160">
    <property type="entry name" value="EzrA"/>
    <property type="match status" value="1"/>
</dbReference>
<feature type="transmembrane region" description="Helical" evidence="7">
    <location>
        <begin position="6"/>
        <end position="23"/>
    </location>
</feature>
<dbReference type="Proteomes" id="UP000070422">
    <property type="component" value="Unassembled WGS sequence"/>
</dbReference>
<evidence type="ECO:0000256" key="6">
    <source>
        <dbReference type="HAMAP-Rule" id="MF_00728"/>
    </source>
</evidence>
<evidence type="ECO:0000313" key="9">
    <source>
        <dbReference type="Proteomes" id="UP000070422"/>
    </source>
</evidence>
<dbReference type="STRING" id="87541.AWM71_00745"/>
<keyword evidence="3 6" id="KW-0175">Coiled coil</keyword>
<sequence>MKKLSSQAIIGLIWFFLTLYCGIIKRNLNRNHDFLVEGGVLVGFIIALIIIIVIILISYGLLYYLGRKQTKINSELDEKKQDIMAIPVADKLYTIRNKNVSGNTQRVFEAEQAKWQTIKQYKLPEIEAALVQAQADTDKFSLIKARQTAEKTETLIEETFKEVTAINQVLQEILDSEHENEEYYQKTYQAYAEIRKQLLAHGYAYEDSQEVLKKNLSYIELDFTKYNAMMNDGDFMGAHEILDQTNEDIMTLQAMMKEIPNLYEKIENVYMEQLEDIRSGYAQLEEMAFQFPVDVHVPDEIKQVEKNIDRAREAVREADLTEAKQLLTATEVQIDRTYEFMQVELDAKDYIEKNQGSLQQRLSQIKQSNRYGSLEIDRVSQSYMLHENELGRMQDFADRLDRLSDKLESVNQRLGAHAIAYSDMEKVYKTTYEDLASIEKAQSHIVSTLVELKQKEKEARSTLYAFHLDIRNMKRRVGHYHLPGLSDEYLDKFFATEDFVDDFERKMNRVKLDMVEIDKMIQQLSDQMEDLDQETETLIDHALLTEQSIQYANRFRADYPEINQAIKWADHLFHDSYDYTGAYQVMSQAIDKIDPMASKNVANQYQKDKQNRLI</sequence>
<keyword evidence="6" id="KW-0131">Cell cycle</keyword>
<evidence type="ECO:0000256" key="7">
    <source>
        <dbReference type="SAM" id="Phobius"/>
    </source>
</evidence>
<reference evidence="8 9" key="1">
    <citation type="submission" date="2016-01" db="EMBL/GenBank/DDBJ databases">
        <authorList>
            <person name="Oliw E.H."/>
        </authorList>
    </citation>
    <scope>NUCLEOTIDE SEQUENCE [LARGE SCALE GENOMIC DNA]</scope>
    <source>
        <strain evidence="8 9">KA00635</strain>
    </source>
</reference>
<keyword evidence="6" id="KW-1003">Cell membrane</keyword>
<feature type="topological domain" description="Extracellular" evidence="6">
    <location>
        <begin position="1"/>
        <end position="46"/>
    </location>
</feature>
<comment type="caution">
    <text evidence="8">The sequence shown here is derived from an EMBL/GenBank/DDBJ whole genome shotgun (WGS) entry which is preliminary data.</text>
</comment>
<evidence type="ECO:0000256" key="4">
    <source>
        <dbReference type="ARBA" id="ARBA00023136"/>
    </source>
</evidence>
<keyword evidence="4 6" id="KW-0472">Membrane</keyword>
<feature type="coiled-coil region" evidence="6">
    <location>
        <begin position="514"/>
        <end position="541"/>
    </location>
</feature>
<organism evidence="8 9">
    <name type="scientific">Aerococcus christensenii</name>
    <dbReference type="NCBI Taxonomy" id="87541"/>
    <lineage>
        <taxon>Bacteria</taxon>
        <taxon>Bacillati</taxon>
        <taxon>Bacillota</taxon>
        <taxon>Bacilli</taxon>
        <taxon>Lactobacillales</taxon>
        <taxon>Aerococcaceae</taxon>
        <taxon>Aerococcus</taxon>
    </lineage>
</organism>
<dbReference type="GO" id="GO:0000917">
    <property type="term" value="P:division septum assembly"/>
    <property type="evidence" value="ECO:0007669"/>
    <property type="project" value="UniProtKB-KW"/>
</dbReference>
<feature type="transmembrane region" description="Helical" evidence="7">
    <location>
        <begin position="35"/>
        <end position="65"/>
    </location>
</feature>
<dbReference type="GO" id="GO:0005940">
    <property type="term" value="C:septin ring"/>
    <property type="evidence" value="ECO:0007669"/>
    <property type="project" value="InterPro"/>
</dbReference>
<dbReference type="HAMAP" id="MF_00728">
    <property type="entry name" value="EzrA"/>
    <property type="match status" value="1"/>
</dbReference>